<feature type="region of interest" description="Disordered" evidence="4">
    <location>
        <begin position="501"/>
        <end position="616"/>
    </location>
</feature>
<evidence type="ECO:0000313" key="7">
    <source>
        <dbReference type="EMBL" id="ETW29438.1"/>
    </source>
</evidence>
<organism evidence="7 8">
    <name type="scientific">Plasmodium falciparum FCH/4</name>
    <dbReference type="NCBI Taxonomy" id="1036724"/>
    <lineage>
        <taxon>Eukaryota</taxon>
        <taxon>Sar</taxon>
        <taxon>Alveolata</taxon>
        <taxon>Apicomplexa</taxon>
        <taxon>Aconoidasida</taxon>
        <taxon>Haemosporida</taxon>
        <taxon>Plasmodiidae</taxon>
        <taxon>Plasmodium</taxon>
        <taxon>Plasmodium (Laverania)</taxon>
    </lineage>
</organism>
<dbReference type="PANTHER" id="PTHR46210">
    <property type="entry name" value="FHA DOMAIN-CONTAINING PROTEIN"/>
    <property type="match status" value="1"/>
</dbReference>
<reference evidence="7 8" key="2">
    <citation type="submission" date="2013-02" db="EMBL/GenBank/DDBJ databases">
        <title>The Genome Sequence of Plasmodium falciparum FCH/4.</title>
        <authorList>
            <consortium name="The Broad Institute Genome Sequencing Platform"/>
            <consortium name="The Broad Institute Genome Sequencing Center for Infectious Disease"/>
            <person name="Neafsey D."/>
            <person name="Cheeseman I."/>
            <person name="Volkman S."/>
            <person name="Adams J."/>
            <person name="Walker B."/>
            <person name="Young S.K."/>
            <person name="Zeng Q."/>
            <person name="Gargeya S."/>
            <person name="Fitzgerald M."/>
            <person name="Haas B."/>
            <person name="Abouelleil A."/>
            <person name="Alvarado L."/>
            <person name="Arachchi H.M."/>
            <person name="Berlin A.M."/>
            <person name="Chapman S.B."/>
            <person name="Dewar J."/>
            <person name="Goldberg J."/>
            <person name="Griggs A."/>
            <person name="Gujja S."/>
            <person name="Hansen M."/>
            <person name="Howarth C."/>
            <person name="Imamovic A."/>
            <person name="Larimer J."/>
            <person name="McCowan C."/>
            <person name="Murphy C."/>
            <person name="Neiman D."/>
            <person name="Pearson M."/>
            <person name="Priest M."/>
            <person name="Roberts A."/>
            <person name="Saif S."/>
            <person name="Shea T."/>
            <person name="Sisk P."/>
            <person name="Sykes S."/>
            <person name="Wortman J."/>
            <person name="Nusbaum C."/>
            <person name="Birren B."/>
        </authorList>
    </citation>
    <scope>NUCLEOTIDE SEQUENCE [LARGE SCALE GENOMIC DNA]</scope>
    <source>
        <strain evidence="7 8">FCH/4</strain>
    </source>
</reference>
<sequence>MIRIFLINNELRVETKTWTRDSHDLFDYEAQQVNKKSFLISTAIKLFRSKAQVSCVADSPECLPNTTQDYLLSVRPQEDKYVITPAEHSLSNQYNIKKLWIIVKDLPEKYYALHENDIIKLGRFRLKVRQFIESVDTLNTLKLDDCPSKKCETILDSSNIQCRICLIEGNQENDPLICPCDCKGSIKYAHLMCLRKWINGRLNLNDQLFSGSVFIKDICCELCKSKYPKSIKQNEELVQLVKIPNLKTPLIVLDNIIGQTSKGVHLISFADKKYLKLGRGHESDVRIPDVSISRYHATIKYEKGLFKLEDHNSKFGTLVALRKAREIFPKDTMSLQVGRSVVHFKMDEEIPFKSGIIDIIENKEVLDSSEAPTNDKSTVNSAPPVNTTNNTDETNNRNNFERNQFLDITNASNSLQNSYSPYRVDNLMSLLNYQNEYRIFGIRNCYNLMENRNNQQLIPQMNFVSGANIDMNNDEINNDQNLLHHRDAHIHANVDEVAHNDCEETEQPRDISNQSNDDNNDDEEENHVNDQNDDDEDNHDNDHNNNNNNGGGSSSGSSDNNNNNNNNRGGNNNNQYYGNNNNNNNNNNSNNNNNNNNNNSNNSNNSNNNNYNCNDRTYYSALSNKSKNNTIKNYNKFNNIHIGNLPLDLSNIYESNNNQKDFVPNSDFIKNNSMPYSIRKNKLSYNKDLLKETKKYKDVDETNEKNLSNNENKYEKEARSNHNKNEIYTNYNMDENNSSFFFSNMKTPSLVDFCKYDNSSPLSYNNNKTKIDESDKNGSLIKEYKNDNKFNKNSSSSNIYHKNNYLTINSNNHVDDIVKKDQHFINSKTLEDNDEYNTNDQRTTRSSLNCNKMNISNDRKDIAPLNNFSSCISNESNINAHNTYELYNSEIIHYVYPNQNVQGDNNCTTPRKYMKYENNRTDDKNTKFNEINTHNVDKKLFKDTPTRKYSCTNMNNMNEDNYLNNEYNNNNNKNNNLSGPVNCRERNTTYNNTIENCSCDNKMVKGNKLKKNYKSNSSDEMNTCNKKMKKNMTKEIIQNKDNILNVEERLERSIYNNNNNEIDLNEKSSNNLYQNFKSAVFKKRMIGSPYTNINTYKNDIPNESFNFNLKEKSYNELETYHSLPNVNMNSNNILNKFNDHKKYSNNNINNNNRTYQFNNEHPTRISTSKFNIVHQLNGKEDYICTSNYALHEPGDVHNKNEDSNHDVEHITSSDCRGTSIGQHVVLLNEGIKNNDKIFSDDNMENDMNEKYKNVKNNKHRLYSYDTLSFKRHMNNIKIDNNDDYSKNKCNKGSLKNKNIGKHFNFNFEKDSRDLTLNHVDTSSSHLDHFVSESKKEMKFIHRSISMVTIQDEDNEIVNNFREENNKNLNIYNGSKLKNKFSCEDDKGTLLKYKNITSTNYDYKYNNLFCTKSNNTSNHNIYINQKKKRCTAKY</sequence>
<feature type="compositionally biased region" description="Acidic residues" evidence="4">
    <location>
        <begin position="518"/>
        <end position="539"/>
    </location>
</feature>
<name>A0A024VME2_PLAFA</name>
<dbReference type="OrthoDB" id="264354at2759"/>
<gene>
    <name evidence="7" type="ORF">PFFCH_03151</name>
</gene>
<dbReference type="SUPFAM" id="SSF57850">
    <property type="entry name" value="RING/U-box"/>
    <property type="match status" value="1"/>
</dbReference>
<evidence type="ECO:0008006" key="9">
    <source>
        <dbReference type="Google" id="ProtNLM"/>
    </source>
</evidence>
<reference evidence="7 8" key="1">
    <citation type="submission" date="2013-02" db="EMBL/GenBank/DDBJ databases">
        <title>The Genome Annotation of Plasmodium falciparum FCH/4.</title>
        <authorList>
            <consortium name="The Broad Institute Genome Sequencing Platform"/>
            <consortium name="The Broad Institute Genome Sequencing Center for Infectious Disease"/>
            <person name="Neafsey D."/>
            <person name="Hoffman S."/>
            <person name="Volkman S."/>
            <person name="Rosenthal P."/>
            <person name="Walker B."/>
            <person name="Young S.K."/>
            <person name="Zeng Q."/>
            <person name="Gargeya S."/>
            <person name="Fitzgerald M."/>
            <person name="Haas B."/>
            <person name="Abouelleil A."/>
            <person name="Allen A.W."/>
            <person name="Alvarado L."/>
            <person name="Arachchi H.M."/>
            <person name="Berlin A.M."/>
            <person name="Chapman S.B."/>
            <person name="Gainer-Dewar J."/>
            <person name="Goldberg J."/>
            <person name="Griggs A."/>
            <person name="Gujja S."/>
            <person name="Hansen M."/>
            <person name="Howarth C."/>
            <person name="Imamovic A."/>
            <person name="Ireland A."/>
            <person name="Larimer J."/>
            <person name="McCowan C."/>
            <person name="Murphy C."/>
            <person name="Pearson M."/>
            <person name="Poon T.W."/>
            <person name="Priest M."/>
            <person name="Roberts A."/>
            <person name="Saif S."/>
            <person name="Shea T."/>
            <person name="Sisk P."/>
            <person name="Sykes S."/>
            <person name="Wortman J."/>
            <person name="Nusbaum C."/>
            <person name="Birren B."/>
        </authorList>
    </citation>
    <scope>NUCLEOTIDE SEQUENCE [LARGE SCALE GENOMIC DNA]</scope>
    <source>
        <strain evidence="7 8">FCH/4</strain>
    </source>
</reference>
<dbReference type="GO" id="GO:0008270">
    <property type="term" value="F:zinc ion binding"/>
    <property type="evidence" value="ECO:0007669"/>
    <property type="project" value="UniProtKB-KW"/>
</dbReference>
<dbReference type="Gene3D" id="2.60.200.20">
    <property type="match status" value="1"/>
</dbReference>
<evidence type="ECO:0000313" key="8">
    <source>
        <dbReference type="Proteomes" id="UP000030656"/>
    </source>
</evidence>
<evidence type="ECO:0000256" key="3">
    <source>
        <dbReference type="ARBA" id="ARBA00022833"/>
    </source>
</evidence>
<dbReference type="SMART" id="SM00744">
    <property type="entry name" value="RINGv"/>
    <property type="match status" value="1"/>
</dbReference>
<evidence type="ECO:0000256" key="1">
    <source>
        <dbReference type="ARBA" id="ARBA00022723"/>
    </source>
</evidence>
<feature type="compositionally biased region" description="Low complexity" evidence="4">
    <location>
        <begin position="386"/>
        <end position="398"/>
    </location>
</feature>
<dbReference type="Pfam" id="PF12906">
    <property type="entry name" value="RINGv"/>
    <property type="match status" value="1"/>
</dbReference>
<dbReference type="EMBL" id="KI927966">
    <property type="protein sequence ID" value="ETW29438.1"/>
    <property type="molecule type" value="Genomic_DNA"/>
</dbReference>
<dbReference type="InterPro" id="IPR008984">
    <property type="entry name" value="SMAD_FHA_dom_sf"/>
</dbReference>
<keyword evidence="2" id="KW-0863">Zinc-finger</keyword>
<dbReference type="Proteomes" id="UP000030656">
    <property type="component" value="Unassembled WGS sequence"/>
</dbReference>
<dbReference type="InterPro" id="IPR013083">
    <property type="entry name" value="Znf_RING/FYVE/PHD"/>
</dbReference>
<dbReference type="Pfam" id="PF00498">
    <property type="entry name" value="FHA"/>
    <property type="match status" value="1"/>
</dbReference>
<dbReference type="InterPro" id="IPR011016">
    <property type="entry name" value="Znf_RING-CH"/>
</dbReference>
<protein>
    <recommendedName>
        <fullName evidence="9">FHA domain-containing protein</fullName>
    </recommendedName>
</protein>
<evidence type="ECO:0000259" key="5">
    <source>
        <dbReference type="PROSITE" id="PS50006"/>
    </source>
</evidence>
<dbReference type="PROSITE" id="PS51292">
    <property type="entry name" value="ZF_RING_CH"/>
    <property type="match status" value="1"/>
</dbReference>
<dbReference type="PROSITE" id="PS50006">
    <property type="entry name" value="FHA_DOMAIN"/>
    <property type="match status" value="1"/>
</dbReference>
<evidence type="ECO:0000259" key="6">
    <source>
        <dbReference type="PROSITE" id="PS51292"/>
    </source>
</evidence>
<keyword evidence="1" id="KW-0479">Metal-binding</keyword>
<dbReference type="CDD" id="cd16495">
    <property type="entry name" value="RING_CH-C4HC3_MARCH"/>
    <property type="match status" value="1"/>
</dbReference>
<proteinExistence type="predicted"/>
<feature type="compositionally biased region" description="Low complexity" evidence="4">
    <location>
        <begin position="555"/>
        <end position="615"/>
    </location>
</feature>
<dbReference type="InterPro" id="IPR000253">
    <property type="entry name" value="FHA_dom"/>
</dbReference>
<feature type="region of interest" description="Disordered" evidence="4">
    <location>
        <begin position="368"/>
        <end position="398"/>
    </location>
</feature>
<feature type="compositionally biased region" description="Polar residues" evidence="4">
    <location>
        <begin position="370"/>
        <end position="385"/>
    </location>
</feature>
<dbReference type="CDD" id="cd00060">
    <property type="entry name" value="FHA"/>
    <property type="match status" value="1"/>
</dbReference>
<keyword evidence="3" id="KW-0862">Zinc</keyword>
<accession>A0A024VME2</accession>
<evidence type="ECO:0000256" key="2">
    <source>
        <dbReference type="ARBA" id="ARBA00022771"/>
    </source>
</evidence>
<dbReference type="Gene3D" id="3.30.40.10">
    <property type="entry name" value="Zinc/RING finger domain, C3HC4 (zinc finger)"/>
    <property type="match status" value="1"/>
</dbReference>
<dbReference type="SUPFAM" id="SSF49879">
    <property type="entry name" value="SMAD/FHA domain"/>
    <property type="match status" value="1"/>
</dbReference>
<feature type="domain" description="FHA" evidence="5">
    <location>
        <begin position="275"/>
        <end position="324"/>
    </location>
</feature>
<evidence type="ECO:0000256" key="4">
    <source>
        <dbReference type="SAM" id="MobiDB-lite"/>
    </source>
</evidence>
<dbReference type="SMART" id="SM00240">
    <property type="entry name" value="FHA"/>
    <property type="match status" value="1"/>
</dbReference>
<dbReference type="PANTHER" id="PTHR46210:SF1">
    <property type="entry name" value="FHA DOMAIN-CONTAINING PROTEIN"/>
    <property type="match status" value="1"/>
</dbReference>
<feature type="domain" description="RING-CH-type" evidence="6">
    <location>
        <begin position="154"/>
        <end position="230"/>
    </location>
</feature>